<gene>
    <name evidence="2" type="ORF">NDU88_004607</name>
</gene>
<feature type="compositionally biased region" description="Basic and acidic residues" evidence="1">
    <location>
        <begin position="41"/>
        <end position="51"/>
    </location>
</feature>
<evidence type="ECO:0000256" key="1">
    <source>
        <dbReference type="SAM" id="MobiDB-lite"/>
    </source>
</evidence>
<name>A0AAV7T7W7_PLEWA</name>
<keyword evidence="3" id="KW-1185">Reference proteome</keyword>
<dbReference type="Proteomes" id="UP001066276">
    <property type="component" value="Chromosome 4_1"/>
</dbReference>
<comment type="caution">
    <text evidence="2">The sequence shown here is derived from an EMBL/GenBank/DDBJ whole genome shotgun (WGS) entry which is preliminary data.</text>
</comment>
<proteinExistence type="predicted"/>
<reference evidence="2" key="1">
    <citation type="journal article" date="2022" name="bioRxiv">
        <title>Sequencing and chromosome-scale assembly of the giantPleurodeles waltlgenome.</title>
        <authorList>
            <person name="Brown T."/>
            <person name="Elewa A."/>
            <person name="Iarovenko S."/>
            <person name="Subramanian E."/>
            <person name="Araus A.J."/>
            <person name="Petzold A."/>
            <person name="Susuki M."/>
            <person name="Suzuki K.-i.T."/>
            <person name="Hayashi T."/>
            <person name="Toyoda A."/>
            <person name="Oliveira C."/>
            <person name="Osipova E."/>
            <person name="Leigh N.D."/>
            <person name="Simon A."/>
            <person name="Yun M.H."/>
        </authorList>
    </citation>
    <scope>NUCLEOTIDE SEQUENCE</scope>
    <source>
        <strain evidence="2">20211129_DDA</strain>
        <tissue evidence="2">Liver</tissue>
    </source>
</reference>
<organism evidence="2 3">
    <name type="scientific">Pleurodeles waltl</name>
    <name type="common">Iberian ribbed newt</name>
    <dbReference type="NCBI Taxonomy" id="8319"/>
    <lineage>
        <taxon>Eukaryota</taxon>
        <taxon>Metazoa</taxon>
        <taxon>Chordata</taxon>
        <taxon>Craniata</taxon>
        <taxon>Vertebrata</taxon>
        <taxon>Euteleostomi</taxon>
        <taxon>Amphibia</taxon>
        <taxon>Batrachia</taxon>
        <taxon>Caudata</taxon>
        <taxon>Salamandroidea</taxon>
        <taxon>Salamandridae</taxon>
        <taxon>Pleurodelinae</taxon>
        <taxon>Pleurodeles</taxon>
    </lineage>
</organism>
<evidence type="ECO:0000313" key="2">
    <source>
        <dbReference type="EMBL" id="KAJ1172765.1"/>
    </source>
</evidence>
<accession>A0AAV7T7W7</accession>
<sequence>MKPSLLKPRPPEESEEPSDPPARQGGAALSAWGSPRSKWRTTGDRRKREGCCRRSRWPVRLMREPAKKRAGLVSRGLAVR</sequence>
<dbReference type="EMBL" id="JANPWB010000007">
    <property type="protein sequence ID" value="KAJ1172765.1"/>
    <property type="molecule type" value="Genomic_DNA"/>
</dbReference>
<protein>
    <submittedName>
        <fullName evidence="2">Uncharacterized protein</fullName>
    </submittedName>
</protein>
<dbReference type="AlphaFoldDB" id="A0AAV7T7W7"/>
<feature type="region of interest" description="Disordered" evidence="1">
    <location>
        <begin position="1"/>
        <end position="51"/>
    </location>
</feature>
<evidence type="ECO:0000313" key="3">
    <source>
        <dbReference type="Proteomes" id="UP001066276"/>
    </source>
</evidence>